<comment type="caution">
    <text evidence="2">The sequence shown here is derived from an EMBL/GenBank/DDBJ whole genome shotgun (WGS) entry which is preliminary data.</text>
</comment>
<feature type="chain" id="PRO_5043039837" description="Ecp2 effector protein domain-containing protein" evidence="1">
    <location>
        <begin position="19"/>
        <end position="156"/>
    </location>
</feature>
<gene>
    <name evidence="2" type="ORF">QBC38DRAFT_251455</name>
</gene>
<evidence type="ECO:0000256" key="1">
    <source>
        <dbReference type="SAM" id="SignalP"/>
    </source>
</evidence>
<dbReference type="AlphaFoldDB" id="A0AAN7BM09"/>
<reference evidence="2" key="1">
    <citation type="journal article" date="2023" name="Mol. Phylogenet. Evol.">
        <title>Genome-scale phylogeny and comparative genomics of the fungal order Sordariales.</title>
        <authorList>
            <person name="Hensen N."/>
            <person name="Bonometti L."/>
            <person name="Westerberg I."/>
            <person name="Brannstrom I.O."/>
            <person name="Guillou S."/>
            <person name="Cros-Aarteil S."/>
            <person name="Calhoun S."/>
            <person name="Haridas S."/>
            <person name="Kuo A."/>
            <person name="Mondo S."/>
            <person name="Pangilinan J."/>
            <person name="Riley R."/>
            <person name="LaButti K."/>
            <person name="Andreopoulos B."/>
            <person name="Lipzen A."/>
            <person name="Chen C."/>
            <person name="Yan M."/>
            <person name="Daum C."/>
            <person name="Ng V."/>
            <person name="Clum A."/>
            <person name="Steindorff A."/>
            <person name="Ohm R.A."/>
            <person name="Martin F."/>
            <person name="Silar P."/>
            <person name="Natvig D.O."/>
            <person name="Lalanne C."/>
            <person name="Gautier V."/>
            <person name="Ament-Velasquez S.L."/>
            <person name="Kruys A."/>
            <person name="Hutchinson M.I."/>
            <person name="Powell A.J."/>
            <person name="Barry K."/>
            <person name="Miller A.N."/>
            <person name="Grigoriev I.V."/>
            <person name="Debuchy R."/>
            <person name="Gladieux P."/>
            <person name="Hiltunen Thoren M."/>
            <person name="Johannesson H."/>
        </authorList>
    </citation>
    <scope>NUCLEOTIDE SEQUENCE</scope>
    <source>
        <strain evidence="2">CBS 990.96</strain>
    </source>
</reference>
<protein>
    <recommendedName>
        <fullName evidence="4">Ecp2 effector protein domain-containing protein</fullName>
    </recommendedName>
</protein>
<accession>A0AAN7BM09</accession>
<name>A0AAN7BM09_9PEZI</name>
<sequence>MKFSLLSLLTLFATLTSSTPLPTDSTPTPTSSQDIVQELWTIHGLYRLCNPFDTICTWNFQIHNNVGRYAPVPCSLPVVENKEQGIPASRNHVENYKCGPFDLSSGWSGEFGEEKGFTTLTVADVRARLVVQCAFADGQVGGGKVQGDLVLVPRGW</sequence>
<dbReference type="EMBL" id="MU865359">
    <property type="protein sequence ID" value="KAK4225776.1"/>
    <property type="molecule type" value="Genomic_DNA"/>
</dbReference>
<evidence type="ECO:0008006" key="4">
    <source>
        <dbReference type="Google" id="ProtNLM"/>
    </source>
</evidence>
<evidence type="ECO:0000313" key="3">
    <source>
        <dbReference type="Proteomes" id="UP001301958"/>
    </source>
</evidence>
<evidence type="ECO:0000313" key="2">
    <source>
        <dbReference type="EMBL" id="KAK4225776.1"/>
    </source>
</evidence>
<feature type="signal peptide" evidence="1">
    <location>
        <begin position="1"/>
        <end position="18"/>
    </location>
</feature>
<keyword evidence="3" id="KW-1185">Reference proteome</keyword>
<dbReference type="Proteomes" id="UP001301958">
    <property type="component" value="Unassembled WGS sequence"/>
</dbReference>
<proteinExistence type="predicted"/>
<reference evidence="2" key="2">
    <citation type="submission" date="2023-05" db="EMBL/GenBank/DDBJ databases">
        <authorList>
            <consortium name="Lawrence Berkeley National Laboratory"/>
            <person name="Steindorff A."/>
            <person name="Hensen N."/>
            <person name="Bonometti L."/>
            <person name="Westerberg I."/>
            <person name="Brannstrom I.O."/>
            <person name="Guillou S."/>
            <person name="Cros-Aarteil S."/>
            <person name="Calhoun S."/>
            <person name="Haridas S."/>
            <person name="Kuo A."/>
            <person name="Mondo S."/>
            <person name="Pangilinan J."/>
            <person name="Riley R."/>
            <person name="Labutti K."/>
            <person name="Andreopoulos B."/>
            <person name="Lipzen A."/>
            <person name="Chen C."/>
            <person name="Yanf M."/>
            <person name="Daum C."/>
            <person name="Ng V."/>
            <person name="Clum A."/>
            <person name="Ohm R."/>
            <person name="Martin F."/>
            <person name="Silar P."/>
            <person name="Natvig D."/>
            <person name="Lalanne C."/>
            <person name="Gautier V."/>
            <person name="Ament-Velasquez S.L."/>
            <person name="Kruys A."/>
            <person name="Hutchinson M.I."/>
            <person name="Powell A.J."/>
            <person name="Barry K."/>
            <person name="Miller A.N."/>
            <person name="Grigoriev I.V."/>
            <person name="Debuchy R."/>
            <person name="Gladieux P."/>
            <person name="Thoren M.H."/>
            <person name="Johannesson H."/>
        </authorList>
    </citation>
    <scope>NUCLEOTIDE SEQUENCE</scope>
    <source>
        <strain evidence="2">CBS 990.96</strain>
    </source>
</reference>
<organism evidence="2 3">
    <name type="scientific">Podospora fimiseda</name>
    <dbReference type="NCBI Taxonomy" id="252190"/>
    <lineage>
        <taxon>Eukaryota</taxon>
        <taxon>Fungi</taxon>
        <taxon>Dikarya</taxon>
        <taxon>Ascomycota</taxon>
        <taxon>Pezizomycotina</taxon>
        <taxon>Sordariomycetes</taxon>
        <taxon>Sordariomycetidae</taxon>
        <taxon>Sordariales</taxon>
        <taxon>Podosporaceae</taxon>
        <taxon>Podospora</taxon>
    </lineage>
</organism>
<keyword evidence="1" id="KW-0732">Signal</keyword>